<keyword evidence="2" id="KW-1185">Reference proteome</keyword>
<dbReference type="CDD" id="cd01647">
    <property type="entry name" value="RT_LTR"/>
    <property type="match status" value="1"/>
</dbReference>
<dbReference type="InterPro" id="IPR043502">
    <property type="entry name" value="DNA/RNA_pol_sf"/>
</dbReference>
<dbReference type="InterPro" id="IPR053134">
    <property type="entry name" value="RNA-dir_DNA_polymerase"/>
</dbReference>
<dbReference type="EMBL" id="JYDW01000333">
    <property type="protein sequence ID" value="KRZ49152.1"/>
    <property type="molecule type" value="Genomic_DNA"/>
</dbReference>
<dbReference type="STRING" id="6335.A0A0V1KPB4"/>
<dbReference type="OrthoDB" id="420169at2759"/>
<sequence>MMRINRAPDGATHVCERTAVVLRSVWEITPSACYSPPPAFRPEMNSVEGKEWLEDFLCVSRVPPSDHGVVAHYLLSDSFPRWLIERFHAMQQRENQTIEQYAQKVEEDGRRAGVSECDLVARFARWIREVSKLSLKLEGQELTAVIIAVAWATSDASAPTKGAETTYSQRACRAADYETAGIREDRACASAAVSANSRGVRPHLGADADKPGDWARALVGGAECSRRRVIEPASGPWSSPVVMVQKKDGSPLLCVDYRELNAVTRVDARPILHIDDTLDAIPEAKWSSTLDLASWQVEVPERDWEEIAFSTPMGLFQFRVMLFGLFHGKT</sequence>
<dbReference type="Gene3D" id="3.30.70.270">
    <property type="match status" value="1"/>
</dbReference>
<accession>A0A0V1KPB4</accession>
<protein>
    <submittedName>
        <fullName evidence="1">Transposon Ty3-I Gag-Pol polyprotein</fullName>
    </submittedName>
</protein>
<dbReference type="SUPFAM" id="SSF56672">
    <property type="entry name" value="DNA/RNA polymerases"/>
    <property type="match status" value="1"/>
</dbReference>
<dbReference type="PANTHER" id="PTHR24559:SF435">
    <property type="entry name" value="RIBONUCLEASE H"/>
    <property type="match status" value="1"/>
</dbReference>
<dbReference type="Gene3D" id="3.10.10.10">
    <property type="entry name" value="HIV Type 1 Reverse Transcriptase, subunit A, domain 1"/>
    <property type="match status" value="1"/>
</dbReference>
<organism evidence="1 2">
    <name type="scientific">Trichinella nativa</name>
    <dbReference type="NCBI Taxonomy" id="6335"/>
    <lineage>
        <taxon>Eukaryota</taxon>
        <taxon>Metazoa</taxon>
        <taxon>Ecdysozoa</taxon>
        <taxon>Nematoda</taxon>
        <taxon>Enoplea</taxon>
        <taxon>Dorylaimia</taxon>
        <taxon>Trichinellida</taxon>
        <taxon>Trichinellidae</taxon>
        <taxon>Trichinella</taxon>
    </lineage>
</organism>
<comment type="caution">
    <text evidence="1">The sequence shown here is derived from an EMBL/GenBank/DDBJ whole genome shotgun (WGS) entry which is preliminary data.</text>
</comment>
<dbReference type="InterPro" id="IPR043128">
    <property type="entry name" value="Rev_trsase/Diguanyl_cyclase"/>
</dbReference>
<dbReference type="Proteomes" id="UP000054721">
    <property type="component" value="Unassembled WGS sequence"/>
</dbReference>
<gene>
    <name evidence="1" type="primary">TY3B-I</name>
    <name evidence="1" type="ORF">T02_1632</name>
</gene>
<dbReference type="PANTHER" id="PTHR24559">
    <property type="entry name" value="TRANSPOSON TY3-I GAG-POL POLYPROTEIN"/>
    <property type="match status" value="1"/>
</dbReference>
<reference evidence="1 2" key="1">
    <citation type="submission" date="2015-05" db="EMBL/GenBank/DDBJ databases">
        <title>Evolution of Trichinella species and genotypes.</title>
        <authorList>
            <person name="Korhonen P.K."/>
            <person name="Edoardo P."/>
            <person name="Giuseppe L.R."/>
            <person name="Gasser R.B."/>
        </authorList>
    </citation>
    <scope>NUCLEOTIDE SEQUENCE [LARGE SCALE GENOMIC DNA]</scope>
    <source>
        <strain evidence="1">ISS10</strain>
    </source>
</reference>
<proteinExistence type="predicted"/>
<evidence type="ECO:0000313" key="2">
    <source>
        <dbReference type="Proteomes" id="UP000054721"/>
    </source>
</evidence>
<dbReference type="AlphaFoldDB" id="A0A0V1KPB4"/>
<name>A0A0V1KPB4_9BILA</name>
<evidence type="ECO:0000313" key="1">
    <source>
        <dbReference type="EMBL" id="KRZ49152.1"/>
    </source>
</evidence>